<name>A0A6J4Q7E7_9ACTN</name>
<dbReference type="AlphaFoldDB" id="A0A6J4Q7E7"/>
<dbReference type="PANTHER" id="PTHR30307:SF0">
    <property type="entry name" value="S-ADENOSYLMETHIONINE:TRNA RIBOSYLTRANSFERASE-ISOMERASE"/>
    <property type="match status" value="1"/>
</dbReference>
<dbReference type="InterPro" id="IPR042119">
    <property type="entry name" value="QueA_dom2"/>
</dbReference>
<proteinExistence type="predicted"/>
<keyword evidence="4" id="KW-0671">Queuosine biosynthesis</keyword>
<dbReference type="Gene3D" id="3.40.1780.10">
    <property type="entry name" value="QueA-like"/>
    <property type="match status" value="2"/>
</dbReference>
<evidence type="ECO:0000256" key="2">
    <source>
        <dbReference type="ARBA" id="ARBA00022679"/>
    </source>
</evidence>
<keyword evidence="1" id="KW-0963">Cytoplasm</keyword>
<sequence length="385" mass="42272">MIVRSLFTEHDANHEPRKLSSLDFDLPPELEADAPPEARGFERDEVRLMVSYRGDGRVVHSRFRDLSDFLEAGDVLVINTSGTMNAAISAERELDGKALELHLSTRLPANLWNVELRRPTGTATEPFLNATVGETLCLAGGATATLHAPYPSESARGEGIRLWISTLDLPGPLDEYLERHGSPIRYGYVRESWPASYYQTVYATEKGSTEMPSAGRAFTPESITRLVARGVQIAPLILHTGVASLEEDEPPYEEFYRVPPETARLVNAAHAAGRRAVAVGTTVVRALETVTDPEGITHPGEGWTGLLITPARGIRTVDAMLTGLHEPRSTHLAMLEALAEREPATPAPNRSPTLVGREHLEVAYAEALREGYLWHEFGDLHLILP</sequence>
<evidence type="ECO:0000313" key="5">
    <source>
        <dbReference type="EMBL" id="CAA9435027.1"/>
    </source>
</evidence>
<dbReference type="GO" id="GO:0008616">
    <property type="term" value="P:tRNA queuosine(34) biosynthetic process"/>
    <property type="evidence" value="ECO:0007669"/>
    <property type="project" value="UniProtKB-KW"/>
</dbReference>
<evidence type="ECO:0000256" key="3">
    <source>
        <dbReference type="ARBA" id="ARBA00022691"/>
    </source>
</evidence>
<dbReference type="Gene3D" id="2.40.10.240">
    <property type="entry name" value="QueA-like"/>
    <property type="match status" value="1"/>
</dbReference>
<dbReference type="InterPro" id="IPR036100">
    <property type="entry name" value="QueA_sf"/>
</dbReference>
<keyword evidence="5" id="KW-0413">Isomerase</keyword>
<gene>
    <name evidence="5" type="ORF">AVDCRST_MAG80-844</name>
</gene>
<reference evidence="5" key="1">
    <citation type="submission" date="2020-02" db="EMBL/GenBank/DDBJ databases">
        <authorList>
            <person name="Meier V. D."/>
        </authorList>
    </citation>
    <scope>NUCLEOTIDE SEQUENCE</scope>
    <source>
        <strain evidence="5">AVDCRST_MAG80</strain>
    </source>
</reference>
<dbReference type="Pfam" id="PF02547">
    <property type="entry name" value="Queuosine_synth"/>
    <property type="match status" value="1"/>
</dbReference>
<keyword evidence="2 5" id="KW-0808">Transferase</keyword>
<organism evidence="5">
    <name type="scientific">uncultured Rubrobacteraceae bacterium</name>
    <dbReference type="NCBI Taxonomy" id="349277"/>
    <lineage>
        <taxon>Bacteria</taxon>
        <taxon>Bacillati</taxon>
        <taxon>Actinomycetota</taxon>
        <taxon>Rubrobacteria</taxon>
        <taxon>Rubrobacterales</taxon>
        <taxon>Rubrobacteraceae</taxon>
        <taxon>environmental samples</taxon>
    </lineage>
</organism>
<dbReference type="EMBL" id="CADCVC010000070">
    <property type="protein sequence ID" value="CAA9435027.1"/>
    <property type="molecule type" value="Genomic_DNA"/>
</dbReference>
<keyword evidence="3" id="KW-0949">S-adenosyl-L-methionine</keyword>
<evidence type="ECO:0000256" key="1">
    <source>
        <dbReference type="ARBA" id="ARBA00022490"/>
    </source>
</evidence>
<protein>
    <submittedName>
        <fullName evidence="5">S-adenosylmethionine:tRNA ribosyltransferase-isomerase-like protein</fullName>
    </submittedName>
</protein>
<dbReference type="SUPFAM" id="SSF111337">
    <property type="entry name" value="QueA-like"/>
    <property type="match status" value="1"/>
</dbReference>
<dbReference type="PANTHER" id="PTHR30307">
    <property type="entry name" value="S-ADENOSYLMETHIONINE:TRNA RIBOSYLTRANSFERASE-ISOMERASE"/>
    <property type="match status" value="1"/>
</dbReference>
<dbReference type="GO" id="GO:0051075">
    <property type="term" value="F:S-adenosylmethionine:tRNA ribosyltransferase-isomerase activity"/>
    <property type="evidence" value="ECO:0007669"/>
    <property type="project" value="TreeGrafter"/>
</dbReference>
<evidence type="ECO:0000256" key="4">
    <source>
        <dbReference type="ARBA" id="ARBA00022785"/>
    </source>
</evidence>
<dbReference type="InterPro" id="IPR003699">
    <property type="entry name" value="QueA"/>
</dbReference>
<accession>A0A6J4Q7E7</accession>
<dbReference type="InterPro" id="IPR042118">
    <property type="entry name" value="QueA_dom1"/>
</dbReference>